<gene>
    <name evidence="1" type="ORF">BIFGAL_03966</name>
</gene>
<dbReference type="EMBL" id="ABXB03000003">
    <property type="protein sequence ID" value="EFA22924.1"/>
    <property type="molecule type" value="Genomic_DNA"/>
</dbReference>
<reference evidence="1 2" key="1">
    <citation type="submission" date="2009-11" db="EMBL/GenBank/DDBJ databases">
        <authorList>
            <person name="Weinstock G."/>
            <person name="Sodergren E."/>
            <person name="Clifton S."/>
            <person name="Fulton L."/>
            <person name="Fulton B."/>
            <person name="Courtney L."/>
            <person name="Fronick C."/>
            <person name="Harrison M."/>
            <person name="Strong C."/>
            <person name="Farmer C."/>
            <person name="Delahaunty K."/>
            <person name="Markovic C."/>
            <person name="Hall O."/>
            <person name="Minx P."/>
            <person name="Tomlinson C."/>
            <person name="Mitreva M."/>
            <person name="Nelson J."/>
            <person name="Hou S."/>
            <person name="Wollam A."/>
            <person name="Pepin K.H."/>
            <person name="Johnson M."/>
            <person name="Bhonagiri V."/>
            <person name="Nash W.E."/>
            <person name="Warren W."/>
            <person name="Chinwalla A."/>
            <person name="Mardis E.R."/>
            <person name="Wilson R.K."/>
        </authorList>
    </citation>
    <scope>NUCLEOTIDE SEQUENCE [LARGE SCALE GENOMIC DNA]</scope>
    <source>
        <strain evidence="1 2">DSM 20093</strain>
    </source>
</reference>
<evidence type="ECO:0000313" key="2">
    <source>
        <dbReference type="Proteomes" id="UP000003656"/>
    </source>
</evidence>
<organism evidence="1 2">
    <name type="scientific">Bifidobacterium gallicum DSM 20093 = LMG 11596</name>
    <dbReference type="NCBI Taxonomy" id="561180"/>
    <lineage>
        <taxon>Bacteria</taxon>
        <taxon>Bacillati</taxon>
        <taxon>Actinomycetota</taxon>
        <taxon>Actinomycetes</taxon>
        <taxon>Bifidobacteriales</taxon>
        <taxon>Bifidobacteriaceae</taxon>
        <taxon>Bifidobacterium</taxon>
    </lineage>
</organism>
<accession>D1NVS3</accession>
<dbReference type="Proteomes" id="UP000003656">
    <property type="component" value="Unassembled WGS sequence"/>
</dbReference>
<sequence length="71" mass="8316">MRHHSQTCRACRIRDYAARTALLSFAVLLKVYRPAWREHQFVGYFYFCQPSSHPRTSWLRLAAGHDALGVH</sequence>
<name>D1NVS3_9BIFI</name>
<dbReference type="AlphaFoldDB" id="D1NVS3"/>
<protein>
    <submittedName>
        <fullName evidence="1">Uncharacterized protein</fullName>
    </submittedName>
</protein>
<evidence type="ECO:0000313" key="1">
    <source>
        <dbReference type="EMBL" id="EFA22924.1"/>
    </source>
</evidence>
<dbReference type="STRING" id="561180.BIFGAL_03966"/>
<proteinExistence type="predicted"/>
<comment type="caution">
    <text evidence="1">The sequence shown here is derived from an EMBL/GenBank/DDBJ whole genome shotgun (WGS) entry which is preliminary data.</text>
</comment>